<comment type="subunit">
    <text evidence="10">Homotetramer.</text>
</comment>
<evidence type="ECO:0000256" key="7">
    <source>
        <dbReference type="ARBA" id="ARBA00023239"/>
    </source>
</evidence>
<dbReference type="AlphaFoldDB" id="M1TRR3"/>
<evidence type="ECO:0000256" key="9">
    <source>
        <dbReference type="ARBA" id="ARBA00048995"/>
    </source>
</evidence>
<dbReference type="InterPro" id="IPR018129">
    <property type="entry name" value="PEP_COase_Lys_AS"/>
</dbReference>
<evidence type="ECO:0000256" key="8">
    <source>
        <dbReference type="ARBA" id="ARBA00023300"/>
    </source>
</evidence>
<comment type="catalytic activity">
    <reaction evidence="9 10">
        <text>oxaloacetate + phosphate = phosphoenolpyruvate + hydrogencarbonate</text>
        <dbReference type="Rhea" id="RHEA:28370"/>
        <dbReference type="ChEBI" id="CHEBI:16452"/>
        <dbReference type="ChEBI" id="CHEBI:17544"/>
        <dbReference type="ChEBI" id="CHEBI:43474"/>
        <dbReference type="ChEBI" id="CHEBI:58702"/>
        <dbReference type="EC" id="4.1.1.31"/>
    </reaction>
</comment>
<evidence type="ECO:0000256" key="2">
    <source>
        <dbReference type="ARBA" id="ARBA00003670"/>
    </source>
</evidence>
<keyword evidence="7 10" id="KW-0456">Lyase</keyword>
<dbReference type="InterPro" id="IPR015813">
    <property type="entry name" value="Pyrv/PenolPyrv_kinase-like_dom"/>
</dbReference>
<dbReference type="eggNOG" id="COG2352">
    <property type="taxonomic scope" value="Bacteria"/>
</dbReference>
<name>M1TRR3_9CORY</name>
<evidence type="ECO:0000256" key="11">
    <source>
        <dbReference type="PROSITE-ProRule" id="PRU10111"/>
    </source>
</evidence>
<comment type="cofactor">
    <cofactor evidence="1 10">
        <name>Mg(2+)</name>
        <dbReference type="ChEBI" id="CHEBI:18420"/>
    </cofactor>
</comment>
<dbReference type="SUPFAM" id="SSF51621">
    <property type="entry name" value="Phosphoenolpyruvate/pyruvate domain"/>
    <property type="match status" value="1"/>
</dbReference>
<evidence type="ECO:0000313" key="14">
    <source>
        <dbReference type="EMBL" id="AGG66941.1"/>
    </source>
</evidence>
<accession>M1TRR3</accession>
<keyword evidence="8 10" id="KW-0120">Carbon dioxide fixation</keyword>
<comment type="similarity">
    <text evidence="3 10">Belongs to the PEPCase type 1 family.</text>
</comment>
<feature type="region of interest" description="Disordered" evidence="13">
    <location>
        <begin position="88"/>
        <end position="107"/>
    </location>
</feature>
<keyword evidence="15" id="KW-1185">Reference proteome</keyword>
<dbReference type="PROSITE" id="PS00781">
    <property type="entry name" value="PEPCASE_1"/>
    <property type="match status" value="1"/>
</dbReference>
<dbReference type="PANTHER" id="PTHR30523">
    <property type="entry name" value="PHOSPHOENOLPYRUVATE CARBOXYLASE"/>
    <property type="match status" value="1"/>
</dbReference>
<dbReference type="PROSITE" id="PS00393">
    <property type="entry name" value="PEPCASE_2"/>
    <property type="match status" value="1"/>
</dbReference>
<gene>
    <name evidence="10" type="primary">ppc</name>
    <name evidence="14" type="ORF">H924_07495</name>
</gene>
<feature type="active site" evidence="10 12">
    <location>
        <position position="579"/>
    </location>
</feature>
<organism evidence="14 15">
    <name type="scientific">Corynebacterium callunae DSM 20147</name>
    <dbReference type="NCBI Taxonomy" id="1121353"/>
    <lineage>
        <taxon>Bacteria</taxon>
        <taxon>Bacillati</taxon>
        <taxon>Actinomycetota</taxon>
        <taxon>Actinomycetes</taxon>
        <taxon>Mycobacteriales</taxon>
        <taxon>Corynebacteriaceae</taxon>
        <taxon>Corynebacterium</taxon>
    </lineage>
</organism>
<dbReference type="OrthoDB" id="9768133at2"/>
<dbReference type="GO" id="GO:0005829">
    <property type="term" value="C:cytosol"/>
    <property type="evidence" value="ECO:0007669"/>
    <property type="project" value="TreeGrafter"/>
</dbReference>
<dbReference type="Pfam" id="PF00311">
    <property type="entry name" value="PEPcase"/>
    <property type="match status" value="1"/>
</dbReference>
<evidence type="ECO:0000256" key="12">
    <source>
        <dbReference type="PROSITE-ProRule" id="PRU10112"/>
    </source>
</evidence>
<comment type="function">
    <text evidence="2 10">Forms oxaloacetate, a four-carbon dicarboxylic acid source for the tricarboxylic acid cycle.</text>
</comment>
<evidence type="ECO:0000256" key="4">
    <source>
        <dbReference type="ARBA" id="ARBA00012305"/>
    </source>
</evidence>
<dbReference type="GO" id="GO:0015977">
    <property type="term" value="P:carbon fixation"/>
    <property type="evidence" value="ECO:0007669"/>
    <property type="project" value="UniProtKB-UniRule"/>
</dbReference>
<dbReference type="HOGENOM" id="CLU_006557_2_0_11"/>
<dbReference type="RefSeq" id="WP_015651372.1">
    <property type="nucleotide sequence ID" value="NC_020506.1"/>
</dbReference>
<evidence type="ECO:0000256" key="3">
    <source>
        <dbReference type="ARBA" id="ARBA00008346"/>
    </source>
</evidence>
<protein>
    <recommendedName>
        <fullName evidence="5 10">Phosphoenolpyruvate carboxylase</fullName>
        <shortName evidence="10">PEPC</shortName>
        <shortName evidence="10">PEPCase</shortName>
        <ecNumber evidence="4 10">4.1.1.31</ecNumber>
    </recommendedName>
</protein>
<dbReference type="GO" id="GO:0000287">
    <property type="term" value="F:magnesium ion binding"/>
    <property type="evidence" value="ECO:0007669"/>
    <property type="project" value="UniProtKB-UniRule"/>
</dbReference>
<dbReference type="InterPro" id="IPR021135">
    <property type="entry name" value="PEP_COase"/>
</dbReference>
<sequence>MNDLLRDDIRFLGRILGKVISEQEGSEVYELVERARQTSFQIAKGNLEMDTLVEVFKGIDPEKATPVARAFTHFALLANLAEDLHDAEAREQALDSGETPPESTLESTWLKLDEAEVKASDVSDVLRNAQVAPVLTAHPTETRRRTVFDAQKWITAYMQERQLLLAAPKNARTQAKLDAIEKNIHRRISVLWQTALIRVARPRIEDEIEVGLRYYKLSLLEEIPRINRDVVLELRSRYGKVIPAKAVIKPGSWIGGDHDGNPYVTADVVAYSTSRAAETVLKYYGRQLHTLEHELSLSDRMSSVTEELRELADAGKNDVPSRVDEPYRRAVHGIRGRILATTAHLIGEHAVEGTWFKIFEPYSSPEEFAAELKIVDDSLRASHDELIADDRLAAIYAAVQSFGFNLYSLDLRQNSESYEDVLTELFQNAQVTADYRNLDEAAKTELLLKELRSPRPLIPNGGWDFTEPTERELGIFKMAAHAVEKFGPNMVPHCIISMASSVTDVLEPMVLLKEFGLIKAKGDTPVGSIDVIPLFETIDDLQAGAGILEDLWKIDLYRNYLQQRDNVQEVMLGYSDSNKDGGYFSANWALYDAELQLVDLCRSAGVKLRLFHGRGGTVGRGGGPSYDAILAQPKGAVRGSLRITEQGEIISAKYGSPETARRNLEALVSATLEASLLDVSDLSDPERAYEIMREISELSLQKYSSLVHEDPGFIDYFTQSTPLREIGSLNIGSRPSSRKQTSSVEDLRAIPWVLSWSQSRVMLPGWFGVGTALQQWIGSGEQATERIKELQELNETWPFFTSVLDNMAQVMSKAELRLAKLYSELIPDREVAQRIYDVIFDEYFLTKEMFCVITGSTDLLDENPLLARSVRSRFPYLLPLNVIQVEMMRRYRAGDESKGVSRNIQLTMNGLATALRNSG</sequence>
<evidence type="ECO:0000256" key="6">
    <source>
        <dbReference type="ARBA" id="ARBA00022842"/>
    </source>
</evidence>
<keyword evidence="14" id="KW-0670">Pyruvate</keyword>
<reference evidence="14 15" key="1">
    <citation type="submission" date="2013-02" db="EMBL/GenBank/DDBJ databases">
        <title>The complete genome sequence of Corynebacterium callunae DSM 20147.</title>
        <authorList>
            <person name="Ruckert C."/>
            <person name="Albersmeier A."/>
            <person name="Kalinowski J."/>
        </authorList>
    </citation>
    <scope>NUCLEOTIDE SEQUENCE [LARGE SCALE GENOMIC DNA]</scope>
    <source>
        <strain evidence="14 15">DSM 20147</strain>
    </source>
</reference>
<dbReference type="InterPro" id="IPR033129">
    <property type="entry name" value="PEPCASE_His_AS"/>
</dbReference>
<evidence type="ECO:0000256" key="13">
    <source>
        <dbReference type="SAM" id="MobiDB-lite"/>
    </source>
</evidence>
<dbReference type="Gene3D" id="1.20.1440.90">
    <property type="entry name" value="Phosphoenolpyruvate/pyruvate domain"/>
    <property type="match status" value="1"/>
</dbReference>
<dbReference type="STRING" id="1121353.H924_07495"/>
<dbReference type="EC" id="4.1.1.31" evidence="4 10"/>
<evidence type="ECO:0000256" key="1">
    <source>
        <dbReference type="ARBA" id="ARBA00001946"/>
    </source>
</evidence>
<evidence type="ECO:0000256" key="10">
    <source>
        <dbReference type="HAMAP-Rule" id="MF_00595"/>
    </source>
</evidence>
<dbReference type="PANTHER" id="PTHR30523:SF6">
    <property type="entry name" value="PHOSPHOENOLPYRUVATE CARBOXYLASE"/>
    <property type="match status" value="1"/>
</dbReference>
<dbReference type="PATRIC" id="fig|1121353.3.peg.1528"/>
<proteinExistence type="inferred from homology"/>
<keyword evidence="6 10" id="KW-0460">Magnesium</keyword>
<dbReference type="KEGG" id="ccn:H924_07495"/>
<dbReference type="GO" id="GO:0006107">
    <property type="term" value="P:oxaloacetate metabolic process"/>
    <property type="evidence" value="ECO:0007669"/>
    <property type="project" value="UniProtKB-UniRule"/>
</dbReference>
<feature type="active site" evidence="10 11">
    <location>
        <position position="138"/>
    </location>
</feature>
<dbReference type="GO" id="GO:0006099">
    <property type="term" value="P:tricarboxylic acid cycle"/>
    <property type="evidence" value="ECO:0007669"/>
    <property type="project" value="InterPro"/>
</dbReference>
<evidence type="ECO:0000313" key="15">
    <source>
        <dbReference type="Proteomes" id="UP000011760"/>
    </source>
</evidence>
<dbReference type="HAMAP" id="MF_00595">
    <property type="entry name" value="PEPcase_type1"/>
    <property type="match status" value="1"/>
</dbReference>
<dbReference type="Proteomes" id="UP000011760">
    <property type="component" value="Chromosome"/>
</dbReference>
<evidence type="ECO:0000256" key="5">
    <source>
        <dbReference type="ARBA" id="ARBA00022419"/>
    </source>
</evidence>
<dbReference type="NCBIfam" id="NF000584">
    <property type="entry name" value="PRK00009.1"/>
    <property type="match status" value="1"/>
</dbReference>
<dbReference type="PRINTS" id="PR00150">
    <property type="entry name" value="PEPCARBXLASE"/>
</dbReference>
<dbReference type="InterPro" id="IPR022805">
    <property type="entry name" value="PEP_COase_bac/pln-type"/>
</dbReference>
<dbReference type="GO" id="GO:0008964">
    <property type="term" value="F:phosphoenolpyruvate carboxylase activity"/>
    <property type="evidence" value="ECO:0007669"/>
    <property type="project" value="UniProtKB-UniRule"/>
</dbReference>
<dbReference type="EMBL" id="CP004354">
    <property type="protein sequence ID" value="AGG66941.1"/>
    <property type="molecule type" value="Genomic_DNA"/>
</dbReference>